<dbReference type="OrthoDB" id="57939at2759"/>
<proteinExistence type="predicted"/>
<dbReference type="EMBL" id="CAJMWY010001996">
    <property type="protein sequence ID" value="CAE6479574.1"/>
    <property type="molecule type" value="Genomic_DNA"/>
</dbReference>
<gene>
    <name evidence="3" type="ORF">RDB_LOCUS96359</name>
</gene>
<feature type="transmembrane region" description="Helical" evidence="2">
    <location>
        <begin position="159"/>
        <end position="178"/>
    </location>
</feature>
<evidence type="ECO:0000256" key="2">
    <source>
        <dbReference type="SAM" id="Phobius"/>
    </source>
</evidence>
<keyword evidence="2" id="KW-1133">Transmembrane helix</keyword>
<reference evidence="3" key="1">
    <citation type="submission" date="2021-01" db="EMBL/GenBank/DDBJ databases">
        <authorList>
            <person name="Kaushik A."/>
        </authorList>
    </citation>
    <scope>NUCLEOTIDE SEQUENCE</scope>
    <source>
        <strain evidence="3">AG4-RS23</strain>
    </source>
</reference>
<evidence type="ECO:0008006" key="5">
    <source>
        <dbReference type="Google" id="ProtNLM"/>
    </source>
</evidence>
<keyword evidence="2" id="KW-0812">Transmembrane</keyword>
<comment type="caution">
    <text evidence="3">The sequence shown here is derived from an EMBL/GenBank/DDBJ whole genome shotgun (WGS) entry which is preliminary data.</text>
</comment>
<accession>A0A8H3CEE8</accession>
<dbReference type="Proteomes" id="UP000663861">
    <property type="component" value="Unassembled WGS sequence"/>
</dbReference>
<organism evidence="3 4">
    <name type="scientific">Rhizoctonia solani</name>
    <dbReference type="NCBI Taxonomy" id="456999"/>
    <lineage>
        <taxon>Eukaryota</taxon>
        <taxon>Fungi</taxon>
        <taxon>Dikarya</taxon>
        <taxon>Basidiomycota</taxon>
        <taxon>Agaricomycotina</taxon>
        <taxon>Agaricomycetes</taxon>
        <taxon>Cantharellales</taxon>
        <taxon>Ceratobasidiaceae</taxon>
        <taxon>Rhizoctonia</taxon>
    </lineage>
</organism>
<feature type="region of interest" description="Disordered" evidence="1">
    <location>
        <begin position="359"/>
        <end position="410"/>
    </location>
</feature>
<dbReference type="AlphaFoldDB" id="A0A8H3CEE8"/>
<evidence type="ECO:0000313" key="3">
    <source>
        <dbReference type="EMBL" id="CAE6479574.1"/>
    </source>
</evidence>
<name>A0A8H3CEE8_9AGAM</name>
<keyword evidence="2" id="KW-0472">Membrane</keyword>
<sequence length="410" mass="43240">MAVCKTRRICYWRSRRRVRNVGRISKYAHKRGYVGQPHICSSRDYIYTCSTAHDYLDLFNSAAAANIELELVSSSTAHKCHFVIYACATAVKFNSGTNPNEPDDTASQHTAVISTTDGSGRVITSVLIVTQSAQSVAVPATATSTADEEKKGLTPATTIGLAVTGSIAGLLVILLIVWKLTNKRFSDLDDTDDDAIKWPELHKDSAAMTPIPARPTPSARAETDTLGTDFDRQSAAHSTADLQYPPYSDDPGYGARPAYYDPYGGAAGATKLYPSPPGSHDGDHKNWGGPAEGQYYDPARVASPGPNAIARGMSPGPGMAYDARAASPAPPNMAYADQVGRTGSPGPAGYGYAGGYAQPDPYSGRHSPGPNMAYGQPEVDPYGRRSPGPGMAYNGSAGRVASPGPGAGYR</sequence>
<evidence type="ECO:0000313" key="4">
    <source>
        <dbReference type="Proteomes" id="UP000663861"/>
    </source>
</evidence>
<evidence type="ECO:0000256" key="1">
    <source>
        <dbReference type="SAM" id="MobiDB-lite"/>
    </source>
</evidence>
<protein>
    <recommendedName>
        <fullName evidence="5">Transmembrane protein</fullName>
    </recommendedName>
</protein>